<dbReference type="GO" id="GO:0005524">
    <property type="term" value="F:ATP binding"/>
    <property type="evidence" value="ECO:0007669"/>
    <property type="project" value="UniProtKB-KW"/>
</dbReference>
<dbReference type="PROSITE" id="PS00178">
    <property type="entry name" value="AA_TRNA_LIGASE_I"/>
    <property type="match status" value="1"/>
</dbReference>
<comment type="catalytic activity">
    <reaction evidence="9 11">
        <text>tRNA(Tyr) + L-tyrosine + ATP = L-tyrosyl-tRNA(Tyr) + AMP + diphosphate + H(+)</text>
        <dbReference type="Rhea" id="RHEA:10220"/>
        <dbReference type="Rhea" id="RHEA-COMP:9706"/>
        <dbReference type="Rhea" id="RHEA-COMP:9707"/>
        <dbReference type="ChEBI" id="CHEBI:15378"/>
        <dbReference type="ChEBI" id="CHEBI:30616"/>
        <dbReference type="ChEBI" id="CHEBI:33019"/>
        <dbReference type="ChEBI" id="CHEBI:58315"/>
        <dbReference type="ChEBI" id="CHEBI:78442"/>
        <dbReference type="ChEBI" id="CHEBI:78536"/>
        <dbReference type="ChEBI" id="CHEBI:456215"/>
        <dbReference type="EC" id="6.1.1.1"/>
    </reaction>
</comment>
<dbReference type="PROSITE" id="PS50889">
    <property type="entry name" value="S4"/>
    <property type="match status" value="1"/>
</dbReference>
<dbReference type="GO" id="GO:0009570">
    <property type="term" value="C:chloroplast stroma"/>
    <property type="evidence" value="ECO:0007669"/>
    <property type="project" value="TreeGrafter"/>
</dbReference>
<dbReference type="Gene3D" id="3.40.50.620">
    <property type="entry name" value="HUPs"/>
    <property type="match status" value="1"/>
</dbReference>
<dbReference type="InterPro" id="IPR014729">
    <property type="entry name" value="Rossmann-like_a/b/a_fold"/>
</dbReference>
<name>A0A2V3J5J7_9FLOR</name>
<dbReference type="SUPFAM" id="SSF52374">
    <property type="entry name" value="Nucleotidylyl transferase"/>
    <property type="match status" value="1"/>
</dbReference>
<keyword evidence="15" id="KW-1185">Reference proteome</keyword>
<organism evidence="14 15">
    <name type="scientific">Gracilariopsis chorda</name>
    <dbReference type="NCBI Taxonomy" id="448386"/>
    <lineage>
        <taxon>Eukaryota</taxon>
        <taxon>Rhodophyta</taxon>
        <taxon>Florideophyceae</taxon>
        <taxon>Rhodymeniophycidae</taxon>
        <taxon>Gracilariales</taxon>
        <taxon>Gracilariaceae</taxon>
        <taxon>Gracilariopsis</taxon>
    </lineage>
</organism>
<evidence type="ECO:0000256" key="12">
    <source>
        <dbReference type="SAM" id="SignalP"/>
    </source>
</evidence>
<feature type="domain" description="Tyrosine--tRNA ligase SYY-like C-terminal" evidence="13">
    <location>
        <begin position="386"/>
        <end position="468"/>
    </location>
</feature>
<keyword evidence="7 11" id="KW-0030">Aminoacyl-tRNA synthetase</keyword>
<dbReference type="InterPro" id="IPR054608">
    <property type="entry name" value="SYY-like_C"/>
</dbReference>
<dbReference type="EC" id="6.1.1.1" evidence="1 11"/>
<comment type="similarity">
    <text evidence="11">Belongs to the class-I aminoacyl-tRNA synthetase family.</text>
</comment>
<dbReference type="GO" id="GO:0004831">
    <property type="term" value="F:tyrosine-tRNA ligase activity"/>
    <property type="evidence" value="ECO:0007669"/>
    <property type="project" value="UniProtKB-EC"/>
</dbReference>
<dbReference type="GO" id="GO:0005829">
    <property type="term" value="C:cytosol"/>
    <property type="evidence" value="ECO:0007669"/>
    <property type="project" value="TreeGrafter"/>
</dbReference>
<dbReference type="SUPFAM" id="SSF55174">
    <property type="entry name" value="Alpha-L RNA-binding motif"/>
    <property type="match status" value="1"/>
</dbReference>
<dbReference type="EMBL" id="NBIV01000003">
    <property type="protein sequence ID" value="PXF49675.1"/>
    <property type="molecule type" value="Genomic_DNA"/>
</dbReference>
<dbReference type="FunFam" id="3.10.290.10:FF:000014">
    <property type="entry name" value="Tyrosine--tRNA ligase"/>
    <property type="match status" value="1"/>
</dbReference>
<dbReference type="Proteomes" id="UP000247409">
    <property type="component" value="Unassembled WGS sequence"/>
</dbReference>
<dbReference type="Pfam" id="PF00579">
    <property type="entry name" value="tRNA-synt_1b"/>
    <property type="match status" value="1"/>
</dbReference>
<dbReference type="GO" id="GO:0003723">
    <property type="term" value="F:RNA binding"/>
    <property type="evidence" value="ECO:0007669"/>
    <property type="project" value="UniProtKB-KW"/>
</dbReference>
<comment type="caution">
    <text evidence="14">The sequence shown here is derived from an EMBL/GenBank/DDBJ whole genome shotgun (WGS) entry which is preliminary data.</text>
</comment>
<dbReference type="InterPro" id="IPR024107">
    <property type="entry name" value="Tyr-tRNA-ligase_bac_1"/>
</dbReference>
<evidence type="ECO:0000256" key="7">
    <source>
        <dbReference type="ARBA" id="ARBA00023146"/>
    </source>
</evidence>
<dbReference type="FunFam" id="1.10.240.10:FF:000001">
    <property type="entry name" value="Tyrosine--tRNA ligase"/>
    <property type="match status" value="1"/>
</dbReference>
<keyword evidence="12" id="KW-0732">Signal</keyword>
<dbReference type="PRINTS" id="PR01040">
    <property type="entry name" value="TRNASYNTHTYR"/>
</dbReference>
<evidence type="ECO:0000256" key="8">
    <source>
        <dbReference type="ARBA" id="ARBA00033323"/>
    </source>
</evidence>
<feature type="signal peptide" evidence="12">
    <location>
        <begin position="1"/>
        <end position="20"/>
    </location>
</feature>
<dbReference type="InterPro" id="IPR024088">
    <property type="entry name" value="Tyr-tRNA-ligase_bac-type"/>
</dbReference>
<evidence type="ECO:0000256" key="4">
    <source>
        <dbReference type="ARBA" id="ARBA00022840"/>
    </source>
</evidence>
<sequence>MRRRAAAFVRCAQLLTAATARPSPAVRRLVCCAQPPSKPPNVVDVLRTRGLIQDSTAATEQLRQLCDRPLTVYTGFDPTADSLHLGNLLAILALAWFQRCGHRVIALLGGATAKVGDPSGKSAERPVLSDQAIARNLTAIEANLRQVLDRSADDMRRSSDVDVQPFVVLNNHDWIGQMSFLHFLRDVGKHARVNTMIAKDSVKTRLASDDGISFTEFTYQLLQAYDFVHLSDTLDCTLQLGGSDQWGNITAGTELARKIRSRTLHGITFPLLTTADGKKFGKSESGAVWLASDKLSPYQFYQYLFRTSDDDVIPFMKRLTFMPLHEIERIETEMKSDAYQPNTAQKRLAEEVTRIVHGQQAVDAALAATAAAAPGSKAVLSVDALEAIASDMPSASFGKEELVGVGVVDLMVKGGLQKSKGEARRLIRNGGGYLNNVKITDERAVLANDDLVGGRLALLAAGKKNKLLVRVK</sequence>
<evidence type="ECO:0000259" key="13">
    <source>
        <dbReference type="Pfam" id="PF22421"/>
    </source>
</evidence>
<proteinExistence type="inferred from homology"/>
<dbReference type="PANTHER" id="PTHR11766:SF0">
    <property type="entry name" value="TYROSINE--TRNA LIGASE, MITOCHONDRIAL"/>
    <property type="match status" value="1"/>
</dbReference>
<dbReference type="OrthoDB" id="337870at2759"/>
<reference evidence="14 15" key="1">
    <citation type="journal article" date="2018" name="Mol. Biol. Evol.">
        <title>Analysis of the draft genome of the red seaweed Gracilariopsis chorda provides insights into genome size evolution in Rhodophyta.</title>
        <authorList>
            <person name="Lee J."/>
            <person name="Yang E.C."/>
            <person name="Graf L."/>
            <person name="Yang J.H."/>
            <person name="Qiu H."/>
            <person name="Zel Zion U."/>
            <person name="Chan C.X."/>
            <person name="Stephens T.G."/>
            <person name="Weber A.P.M."/>
            <person name="Boo G.H."/>
            <person name="Boo S.M."/>
            <person name="Kim K.M."/>
            <person name="Shin Y."/>
            <person name="Jung M."/>
            <person name="Lee S.J."/>
            <person name="Yim H.S."/>
            <person name="Lee J.H."/>
            <person name="Bhattacharya D."/>
            <person name="Yoon H.S."/>
        </authorList>
    </citation>
    <scope>NUCLEOTIDE SEQUENCE [LARGE SCALE GENOMIC DNA]</scope>
    <source>
        <strain evidence="14 15">SKKU-2015</strain>
        <tissue evidence="14">Whole body</tissue>
    </source>
</reference>
<evidence type="ECO:0000256" key="1">
    <source>
        <dbReference type="ARBA" id="ARBA00013160"/>
    </source>
</evidence>
<dbReference type="Gene3D" id="3.10.290.10">
    <property type="entry name" value="RNA-binding S4 domain"/>
    <property type="match status" value="1"/>
</dbReference>
<dbReference type="NCBIfam" id="TIGR00234">
    <property type="entry name" value="tyrS"/>
    <property type="match status" value="1"/>
</dbReference>
<dbReference type="AlphaFoldDB" id="A0A2V3J5J7"/>
<keyword evidence="2 11" id="KW-0436">Ligase</keyword>
<evidence type="ECO:0000313" key="14">
    <source>
        <dbReference type="EMBL" id="PXF49675.1"/>
    </source>
</evidence>
<evidence type="ECO:0000256" key="2">
    <source>
        <dbReference type="ARBA" id="ARBA00022598"/>
    </source>
</evidence>
<dbReference type="GO" id="GO:0005739">
    <property type="term" value="C:mitochondrion"/>
    <property type="evidence" value="ECO:0007669"/>
    <property type="project" value="TreeGrafter"/>
</dbReference>
<dbReference type="InterPro" id="IPR036986">
    <property type="entry name" value="S4_RNA-bd_sf"/>
</dbReference>
<evidence type="ECO:0000256" key="10">
    <source>
        <dbReference type="PROSITE-ProRule" id="PRU00182"/>
    </source>
</evidence>
<evidence type="ECO:0000256" key="3">
    <source>
        <dbReference type="ARBA" id="ARBA00022741"/>
    </source>
</evidence>
<dbReference type="PANTHER" id="PTHR11766">
    <property type="entry name" value="TYROSYL-TRNA SYNTHETASE"/>
    <property type="match status" value="1"/>
</dbReference>
<evidence type="ECO:0000256" key="11">
    <source>
        <dbReference type="RuleBase" id="RU361234"/>
    </source>
</evidence>
<dbReference type="InterPro" id="IPR002307">
    <property type="entry name" value="Tyr-tRNA-ligase"/>
</dbReference>
<dbReference type="Pfam" id="PF22421">
    <property type="entry name" value="SYY_C-terminal"/>
    <property type="match status" value="1"/>
</dbReference>
<gene>
    <name evidence="14" type="ORF">BWQ96_00553</name>
</gene>
<feature type="chain" id="PRO_5016069736" description="Tyrosine--tRNA ligase" evidence="12">
    <location>
        <begin position="21"/>
        <end position="472"/>
    </location>
</feature>
<dbReference type="InterPro" id="IPR002305">
    <property type="entry name" value="aa-tRNA-synth_Ic"/>
</dbReference>
<evidence type="ECO:0000256" key="6">
    <source>
        <dbReference type="ARBA" id="ARBA00022917"/>
    </source>
</evidence>
<dbReference type="CDD" id="cd00165">
    <property type="entry name" value="S4"/>
    <property type="match status" value="1"/>
</dbReference>
<dbReference type="Gene3D" id="1.10.240.10">
    <property type="entry name" value="Tyrosyl-Transfer RNA Synthetase"/>
    <property type="match status" value="1"/>
</dbReference>
<dbReference type="CDD" id="cd00805">
    <property type="entry name" value="TyrRS_core"/>
    <property type="match status" value="1"/>
</dbReference>
<accession>A0A2V3J5J7</accession>
<evidence type="ECO:0000313" key="15">
    <source>
        <dbReference type="Proteomes" id="UP000247409"/>
    </source>
</evidence>
<evidence type="ECO:0000256" key="5">
    <source>
        <dbReference type="ARBA" id="ARBA00022884"/>
    </source>
</evidence>
<dbReference type="HAMAP" id="MF_02006">
    <property type="entry name" value="Tyr_tRNA_synth_type1"/>
    <property type="match status" value="1"/>
</dbReference>
<dbReference type="GO" id="GO:0006437">
    <property type="term" value="P:tyrosyl-tRNA aminoacylation"/>
    <property type="evidence" value="ECO:0007669"/>
    <property type="project" value="InterPro"/>
</dbReference>
<keyword evidence="6 11" id="KW-0648">Protein biosynthesis</keyword>
<protein>
    <recommendedName>
        <fullName evidence="1 11">Tyrosine--tRNA ligase</fullName>
        <ecNumber evidence="1 11">6.1.1.1</ecNumber>
    </recommendedName>
    <alternativeName>
        <fullName evidence="8 11">Tyrosyl-tRNA synthetase</fullName>
    </alternativeName>
</protein>
<dbReference type="STRING" id="448386.A0A2V3J5J7"/>
<keyword evidence="5 10" id="KW-0694">RNA-binding</keyword>
<evidence type="ECO:0000256" key="9">
    <source>
        <dbReference type="ARBA" id="ARBA00048248"/>
    </source>
</evidence>
<keyword evidence="3 11" id="KW-0547">Nucleotide-binding</keyword>
<dbReference type="InterPro" id="IPR001412">
    <property type="entry name" value="aa-tRNA-synth_I_CS"/>
</dbReference>
<keyword evidence="4 11" id="KW-0067">ATP-binding</keyword>